<evidence type="ECO:0000313" key="2">
    <source>
        <dbReference type="Proteomes" id="UP000005727"/>
    </source>
</evidence>
<evidence type="ECO:0008006" key="3">
    <source>
        <dbReference type="Google" id="ProtNLM"/>
    </source>
</evidence>
<name>A0A7U8PW38_BRUNE</name>
<dbReference type="AlphaFoldDB" id="A0A7U8PW38"/>
<accession>A0A7U8PW38</accession>
<dbReference type="Proteomes" id="UP000005727">
    <property type="component" value="Unassembled WGS sequence"/>
</dbReference>
<organism evidence="1 2">
    <name type="scientific">Brucella neotomae 5K33</name>
    <dbReference type="NCBI Taxonomy" id="520456"/>
    <lineage>
        <taxon>Bacteria</taxon>
        <taxon>Pseudomonadati</taxon>
        <taxon>Pseudomonadota</taxon>
        <taxon>Alphaproteobacteria</taxon>
        <taxon>Hyphomicrobiales</taxon>
        <taxon>Brucellaceae</taxon>
        <taxon>Brucella/Ochrobactrum group</taxon>
        <taxon>Brucella</taxon>
    </lineage>
</organism>
<dbReference type="EMBL" id="EQ999575">
    <property type="protein sequence ID" value="EEY02676.1"/>
    <property type="molecule type" value="Genomic_DNA"/>
</dbReference>
<gene>
    <name evidence="1" type="ORF">BANG_02407</name>
</gene>
<keyword evidence="2" id="KW-1185">Reference proteome</keyword>
<protein>
    <recommendedName>
        <fullName evidence="3">Core-binding (CB) domain-containing protein</fullName>
    </recommendedName>
</protein>
<sequence length="86" mass="9731">METGRSPQSARNVKSQVNRARRLLGGRAFSDIGLELTRLELNAEFETLTVRTRSDLRAVLRLYAKYLDRKGKASHSRIAKISRMAA</sequence>
<dbReference type="RefSeq" id="WP_004687292.1">
    <property type="nucleotide sequence ID" value="NZ_AZBJ02000040.1"/>
</dbReference>
<proteinExistence type="predicted"/>
<reference evidence="1 2" key="1">
    <citation type="submission" date="2009-01" db="EMBL/GenBank/DDBJ databases">
        <title>The Genome Sequence of Brucella neotomae 5K33.</title>
        <authorList>
            <consortium name="The Broad Institute Genome Sequencing Platform"/>
            <person name="Ward D."/>
            <person name="Young S.K."/>
            <person name="Kodira C.D."/>
            <person name="Zeng Q."/>
            <person name="Koehrsen M."/>
            <person name="Alvarado L."/>
            <person name="Berlin A."/>
            <person name="Borenstein D."/>
            <person name="Chen Z."/>
            <person name="Engels R."/>
            <person name="Freedman E."/>
            <person name="Gellesch M."/>
            <person name="Goldberg J."/>
            <person name="Griggs A."/>
            <person name="Gujja S."/>
            <person name="Heiman D."/>
            <person name="Hepburn T."/>
            <person name="Howarth C."/>
            <person name="Jen D."/>
            <person name="Larson L."/>
            <person name="Lewis B."/>
            <person name="Mehta T."/>
            <person name="Park D."/>
            <person name="Pearson M."/>
            <person name="Roberts A."/>
            <person name="Saif S."/>
            <person name="Shea T."/>
            <person name="Shenoy N."/>
            <person name="Sisk P."/>
            <person name="Stolte C."/>
            <person name="Sykes S."/>
            <person name="Walk T."/>
            <person name="White J."/>
            <person name="Yandava C."/>
            <person name="Whatmore A.M."/>
            <person name="Perrett L.L."/>
            <person name="O'Callaghan D."/>
            <person name="Nusbaum C."/>
            <person name="Galagan J."/>
            <person name="Birren B."/>
        </authorList>
    </citation>
    <scope>NUCLEOTIDE SEQUENCE [LARGE SCALE GENOMIC DNA]</scope>
    <source>
        <strain evidence="1 2">5K33</strain>
    </source>
</reference>
<evidence type="ECO:0000313" key="1">
    <source>
        <dbReference type="EMBL" id="EEY02676.1"/>
    </source>
</evidence>